<evidence type="ECO:0000313" key="3">
    <source>
        <dbReference type="Proteomes" id="UP001165269"/>
    </source>
</evidence>
<name>A0ABS9Y806_9ACTN</name>
<feature type="region of interest" description="Disordered" evidence="1">
    <location>
        <begin position="481"/>
        <end position="511"/>
    </location>
</feature>
<feature type="compositionally biased region" description="Polar residues" evidence="1">
    <location>
        <begin position="283"/>
        <end position="296"/>
    </location>
</feature>
<reference evidence="2" key="1">
    <citation type="submission" date="2022-03" db="EMBL/GenBank/DDBJ databases">
        <title>Streptomyces 7R015 and 7R016 isolated from Barleria lupulina in Thailand.</title>
        <authorList>
            <person name="Kanchanasin P."/>
            <person name="Phongsopitanun W."/>
            <person name="Tanasupawat S."/>
        </authorList>
    </citation>
    <scope>NUCLEOTIDE SEQUENCE</scope>
    <source>
        <strain evidence="2">7R015</strain>
    </source>
</reference>
<comment type="caution">
    <text evidence="2">The sequence shown here is derived from an EMBL/GenBank/DDBJ whole genome shotgun (WGS) entry which is preliminary data.</text>
</comment>
<evidence type="ECO:0000256" key="1">
    <source>
        <dbReference type="SAM" id="MobiDB-lite"/>
    </source>
</evidence>
<accession>A0ABS9Y806</accession>
<dbReference type="EMBL" id="JALDAY010000006">
    <property type="protein sequence ID" value="MCI3273347.1"/>
    <property type="molecule type" value="Genomic_DNA"/>
</dbReference>
<dbReference type="RefSeq" id="WP_242766556.1">
    <property type="nucleotide sequence ID" value="NZ_JALDAY010000006.1"/>
</dbReference>
<proteinExistence type="predicted"/>
<sequence>MTDTLHTRPPTAAHHARPFTHDPRRWEKERSRALRTGHVRGHTCTAACELVLVHERTGWGWIASTVPGDGLPPETPHQIGVLTPAATRTQRLALRWLTRRPAQRITLGAVPGSLRLSAAAVAVLSLIAGLFAIGHGVPVDVALPAMLLAPILAEHLPGRLDARAHEHVRRVEGDDSVRYMQRLAALHSSLVQAAADSDRYELRRSAEIGQQLMWDAADLLQTRNPRSASADLIARERLMLQLVDQVAQLLRRITAQDGTVRAEQTCALGRPLGLSPSGERPPVQSTPQHTSGTSPLKGTLVMPQPEPAPAVCTTGVYLLFAHEPYYPGPGTQEINTTVVAADSLLHPQVHQPDGARIHDVLTRGRQPGDIIPLATLTHELNGGADWPTVGDWESVTTDLLQLVRAGECDALSLGLPEIARALVCTGPHSHVRAYDAAADDVVVYGSSERAAVLEEVGVFLTGIATVQPFWPGTASCLRWWGGAPEGDEPGRNEGSGPCNADAPGHLPGASR</sequence>
<evidence type="ECO:0000313" key="2">
    <source>
        <dbReference type="EMBL" id="MCI3273347.1"/>
    </source>
</evidence>
<protein>
    <submittedName>
        <fullName evidence="2">Uncharacterized protein</fullName>
    </submittedName>
</protein>
<dbReference type="Proteomes" id="UP001165269">
    <property type="component" value="Unassembled WGS sequence"/>
</dbReference>
<feature type="region of interest" description="Disordered" evidence="1">
    <location>
        <begin position="270"/>
        <end position="302"/>
    </location>
</feature>
<keyword evidence="3" id="KW-1185">Reference proteome</keyword>
<feature type="region of interest" description="Disordered" evidence="1">
    <location>
        <begin position="1"/>
        <end position="25"/>
    </location>
</feature>
<organism evidence="2 3">
    <name type="scientific">Streptomyces cylindrosporus</name>
    <dbReference type="NCBI Taxonomy" id="2927583"/>
    <lineage>
        <taxon>Bacteria</taxon>
        <taxon>Bacillati</taxon>
        <taxon>Actinomycetota</taxon>
        <taxon>Actinomycetes</taxon>
        <taxon>Kitasatosporales</taxon>
        <taxon>Streptomycetaceae</taxon>
        <taxon>Streptomyces</taxon>
    </lineage>
</organism>
<gene>
    <name evidence="2" type="ORF">MQP27_19750</name>
</gene>